<dbReference type="Gene3D" id="3.40.50.720">
    <property type="entry name" value="NAD(P)-binding Rossmann-like Domain"/>
    <property type="match status" value="1"/>
</dbReference>
<dbReference type="PANTHER" id="PTHR43000">
    <property type="entry name" value="DTDP-D-GLUCOSE 4,6-DEHYDRATASE-RELATED"/>
    <property type="match status" value="1"/>
</dbReference>
<evidence type="ECO:0000256" key="7">
    <source>
        <dbReference type="RuleBase" id="RU004473"/>
    </source>
</evidence>
<comment type="caution">
    <text evidence="9">The sequence shown here is derived from an EMBL/GenBank/DDBJ whole genome shotgun (WGS) entry which is preliminary data.</text>
</comment>
<dbReference type="EMBL" id="LNKT01000004">
    <property type="protein sequence ID" value="KYJ87170.1"/>
    <property type="molecule type" value="Genomic_DNA"/>
</dbReference>
<evidence type="ECO:0000256" key="5">
    <source>
        <dbReference type="ARBA" id="ARBA00023027"/>
    </source>
</evidence>
<organism evidence="9 10">
    <name type="scientific">Sulfurovum riftiae</name>
    <dbReference type="NCBI Taxonomy" id="1630136"/>
    <lineage>
        <taxon>Bacteria</taxon>
        <taxon>Pseudomonadati</taxon>
        <taxon>Campylobacterota</taxon>
        <taxon>Epsilonproteobacteria</taxon>
        <taxon>Campylobacterales</taxon>
        <taxon>Sulfurovaceae</taxon>
        <taxon>Sulfurovum</taxon>
    </lineage>
</organism>
<proteinExistence type="inferred from homology"/>
<dbReference type="GO" id="GO:0009225">
    <property type="term" value="P:nucleotide-sugar metabolic process"/>
    <property type="evidence" value="ECO:0007669"/>
    <property type="project" value="InterPro"/>
</dbReference>
<evidence type="ECO:0000256" key="1">
    <source>
        <dbReference type="ARBA" id="ARBA00001539"/>
    </source>
</evidence>
<evidence type="ECO:0000256" key="3">
    <source>
        <dbReference type="ARBA" id="ARBA00008178"/>
    </source>
</evidence>
<comment type="cofactor">
    <cofactor evidence="2 7">
        <name>NAD(+)</name>
        <dbReference type="ChEBI" id="CHEBI:57540"/>
    </cofactor>
</comment>
<dbReference type="InterPro" id="IPR005888">
    <property type="entry name" value="dTDP_Gluc_deHydtase"/>
</dbReference>
<dbReference type="Pfam" id="PF16363">
    <property type="entry name" value="GDP_Man_Dehyd"/>
    <property type="match status" value="2"/>
</dbReference>
<dbReference type="NCBIfam" id="TIGR01181">
    <property type="entry name" value="dTDP_gluc_dehyt"/>
    <property type="match status" value="1"/>
</dbReference>
<comment type="similarity">
    <text evidence="3 7">Belongs to the NAD(P)-dependent epimerase/dehydratase family. dTDP-glucose dehydratase subfamily.</text>
</comment>
<dbReference type="AlphaFoldDB" id="A0A151CI08"/>
<dbReference type="RefSeq" id="WP_067329282.1">
    <property type="nucleotide sequence ID" value="NZ_LNKT01000004.1"/>
</dbReference>
<dbReference type="EC" id="4.2.1.46" evidence="4 7"/>
<protein>
    <recommendedName>
        <fullName evidence="4 7">dTDP-glucose 4,6-dehydratase</fullName>
        <ecNumber evidence="4 7">4.2.1.46</ecNumber>
    </recommendedName>
</protein>
<evidence type="ECO:0000313" key="10">
    <source>
        <dbReference type="Proteomes" id="UP000075359"/>
    </source>
</evidence>
<dbReference type="Proteomes" id="UP000075359">
    <property type="component" value="Unassembled WGS sequence"/>
</dbReference>
<feature type="domain" description="NAD(P)-binding" evidence="8">
    <location>
        <begin position="15"/>
        <end position="148"/>
    </location>
</feature>
<dbReference type="Gene3D" id="3.90.25.10">
    <property type="entry name" value="UDP-galactose 4-epimerase, domain 1"/>
    <property type="match status" value="1"/>
</dbReference>
<keyword evidence="5" id="KW-0520">NAD</keyword>
<accession>A0A151CI08</accession>
<dbReference type="GO" id="GO:0008460">
    <property type="term" value="F:dTDP-glucose 4,6-dehydratase activity"/>
    <property type="evidence" value="ECO:0007669"/>
    <property type="project" value="UniProtKB-EC"/>
</dbReference>
<name>A0A151CI08_9BACT</name>
<dbReference type="InterPro" id="IPR016040">
    <property type="entry name" value="NAD(P)-bd_dom"/>
</dbReference>
<evidence type="ECO:0000256" key="6">
    <source>
        <dbReference type="ARBA" id="ARBA00023239"/>
    </source>
</evidence>
<evidence type="ECO:0000259" key="8">
    <source>
        <dbReference type="Pfam" id="PF16363"/>
    </source>
</evidence>
<comment type="catalytic activity">
    <reaction evidence="1 7">
        <text>dTDP-alpha-D-glucose = dTDP-4-dehydro-6-deoxy-alpha-D-glucose + H2O</text>
        <dbReference type="Rhea" id="RHEA:17221"/>
        <dbReference type="ChEBI" id="CHEBI:15377"/>
        <dbReference type="ChEBI" id="CHEBI:57477"/>
        <dbReference type="ChEBI" id="CHEBI:57649"/>
        <dbReference type="EC" id="4.2.1.46"/>
    </reaction>
</comment>
<evidence type="ECO:0000313" key="9">
    <source>
        <dbReference type="EMBL" id="KYJ87170.1"/>
    </source>
</evidence>
<keyword evidence="10" id="KW-1185">Reference proteome</keyword>
<dbReference type="InterPro" id="IPR036291">
    <property type="entry name" value="NAD(P)-bd_dom_sf"/>
</dbReference>
<sequence>MKTFNTEHSTLKTILVTGCAGFIGSNFVPYFLKKYPNYHIVNLDLLTYAGNLDNLSEIDEIVNNSALNTNHAPLQNDRYHFVKGDICDRKLVESIFNKYDIQGVIHFAAESHVDNSIKDPGVFIETNVKGTFTLIDVAYKYWMEKPFKYRDRYLNGMLNDECSVMNEKNDNSKFNTARSGNALGVQNLTLDETVPRFHHISTDEVYGTLGDTGLFTEETPYAPNSPYAASKASSDMIVRSYRETYGLNTVITNCSNNYGPKQHDEKLIPTIIRKALAGESIPIYGDGKNIRDWLYVLDHCKGIDLVYHTGREGNVYNIGGRNERTNLQIVDTICTILDEKVPPQNNPNFTISDPQSPISYKDLMVFVPDRAGHDRRYAIDATKIENELGWKANENFDSGIVKTINWYLEKYNRGLRL</sequence>
<dbReference type="SUPFAM" id="SSF51735">
    <property type="entry name" value="NAD(P)-binding Rossmann-fold domains"/>
    <property type="match status" value="1"/>
</dbReference>
<dbReference type="CDD" id="cd05246">
    <property type="entry name" value="dTDP_GD_SDR_e"/>
    <property type="match status" value="1"/>
</dbReference>
<keyword evidence="6 7" id="KW-0456">Lyase</keyword>
<dbReference type="PROSITE" id="PS00061">
    <property type="entry name" value="ADH_SHORT"/>
    <property type="match status" value="1"/>
</dbReference>
<dbReference type="STRING" id="1630136.AS592_09240"/>
<reference evidence="9 10" key="1">
    <citation type="submission" date="2015-11" db="EMBL/GenBank/DDBJ databases">
        <title>Draft genome of Sulfurovum riftiae 1812E, a member of the Epsilonproteobacteria isolated from the tube of the deep-sea hydrothermal vent tubewom Riftia pachyptila.</title>
        <authorList>
            <person name="Vetriani C."/>
            <person name="Giovannelli D."/>
        </authorList>
    </citation>
    <scope>NUCLEOTIDE SEQUENCE [LARGE SCALE GENOMIC DNA]</scope>
    <source>
        <strain evidence="9 10">1812E</strain>
    </source>
</reference>
<feature type="domain" description="NAD(P)-binding" evidence="8">
    <location>
        <begin position="194"/>
        <end position="402"/>
    </location>
</feature>
<evidence type="ECO:0000256" key="4">
    <source>
        <dbReference type="ARBA" id="ARBA00011990"/>
    </source>
</evidence>
<evidence type="ECO:0000256" key="2">
    <source>
        <dbReference type="ARBA" id="ARBA00001911"/>
    </source>
</evidence>
<gene>
    <name evidence="9" type="ORF">AS592_09240</name>
</gene>
<dbReference type="OrthoDB" id="9803010at2"/>
<dbReference type="InterPro" id="IPR020904">
    <property type="entry name" value="Sc_DH/Rdtase_CS"/>
</dbReference>